<gene>
    <name evidence="1" type="ORF">F3F51_20770</name>
</gene>
<evidence type="ECO:0000313" key="2">
    <source>
        <dbReference type="Proteomes" id="UP000460135"/>
    </source>
</evidence>
<accession>A0A6N3V587</accession>
<evidence type="ECO:0000313" key="1">
    <source>
        <dbReference type="EMBL" id="KAA3801541.1"/>
    </source>
</evidence>
<name>A0A6N3V587_BACOV</name>
<dbReference type="GO" id="GO:0016740">
    <property type="term" value="F:transferase activity"/>
    <property type="evidence" value="ECO:0007669"/>
    <property type="project" value="UniProtKB-KW"/>
</dbReference>
<dbReference type="AlphaFoldDB" id="A0A6N3V587"/>
<organism evidence="1 2">
    <name type="scientific">Bacteroides ovatus</name>
    <dbReference type="NCBI Taxonomy" id="28116"/>
    <lineage>
        <taxon>Bacteria</taxon>
        <taxon>Pseudomonadati</taxon>
        <taxon>Bacteroidota</taxon>
        <taxon>Bacteroidia</taxon>
        <taxon>Bacteroidales</taxon>
        <taxon>Bacteroidaceae</taxon>
        <taxon>Bacteroides</taxon>
    </lineage>
</organism>
<dbReference type="SUPFAM" id="SSF53756">
    <property type="entry name" value="UDP-Glycosyltransferase/glycogen phosphorylase"/>
    <property type="match status" value="1"/>
</dbReference>
<proteinExistence type="predicted"/>
<comment type="caution">
    <text evidence="1">The sequence shown here is derived from an EMBL/GenBank/DDBJ whole genome shotgun (WGS) entry which is preliminary data.</text>
</comment>
<dbReference type="EMBL" id="VWLX01000018">
    <property type="protein sequence ID" value="KAA3801541.1"/>
    <property type="molecule type" value="Genomic_DNA"/>
</dbReference>
<protein>
    <submittedName>
        <fullName evidence="1">Glycosyltransferase</fullName>
    </submittedName>
</protein>
<sequence>MTHPRLLIVGTTPYSTKDQSRSFDAFFHYWEKENIAQIFCKPQSPVKGHCGTLFQITDYRMLQRWKGKRIKTGKVYNYDELPDSSESNQRTDETLSAPRAYQFGLRHSPLTHLLRGLLWRKRFWCTEALNKWLDEFKPECVFLSFSDDYFIPQIALYVAERYDIPIVNSILDDYYFNTRFSLNPLYWLYKLTYKKLIRKVLAHKGSAIYISDKIRDKYNDDMGLDGETIYLNSTVKRKLFAPVNTDNPSITYFGNIGMGRNHSLNDIGYALGRINPKYILEVYSGSKNPLEYGVFKDNPNVYYGGTIPYEQVQEKMQNSDVTVIVEGFLPKDIDESRYSLSTKAADVLASGVTILTYGSQECGIVEYMQSTMASYVCTNKKDLEAVIREMLSTPKKQKEYYEQQIVMTHKHHNVDRSCEMFMTVVNRAISK</sequence>
<dbReference type="Gene3D" id="3.40.50.2000">
    <property type="entry name" value="Glycogen Phosphorylase B"/>
    <property type="match status" value="1"/>
</dbReference>
<dbReference type="RefSeq" id="WP_149939827.1">
    <property type="nucleotide sequence ID" value="NZ_JADMVQ010000008.1"/>
</dbReference>
<dbReference type="Proteomes" id="UP000460135">
    <property type="component" value="Unassembled WGS sequence"/>
</dbReference>
<keyword evidence="1" id="KW-0808">Transferase</keyword>
<reference evidence="1 2" key="1">
    <citation type="journal article" date="2019" name="Nat. Med.">
        <title>A library of human gut bacterial isolates paired with longitudinal multiomics data enables mechanistic microbiome research.</title>
        <authorList>
            <person name="Poyet M."/>
            <person name="Groussin M."/>
            <person name="Gibbons S.M."/>
            <person name="Avila-Pacheco J."/>
            <person name="Jiang X."/>
            <person name="Kearney S.M."/>
            <person name="Perrotta A.R."/>
            <person name="Berdy B."/>
            <person name="Zhao S."/>
            <person name="Lieberman T.D."/>
            <person name="Swanson P.K."/>
            <person name="Smith M."/>
            <person name="Roesemann S."/>
            <person name="Alexander J.E."/>
            <person name="Rich S.A."/>
            <person name="Livny J."/>
            <person name="Vlamakis H."/>
            <person name="Clish C."/>
            <person name="Bullock K."/>
            <person name="Deik A."/>
            <person name="Scott J."/>
            <person name="Pierce K.A."/>
            <person name="Xavier R.J."/>
            <person name="Alm E.J."/>
        </authorList>
    </citation>
    <scope>NUCLEOTIDE SEQUENCE [LARGE SCALE GENOMIC DNA]</scope>
    <source>
        <strain evidence="1 2">BIOML-A183</strain>
    </source>
</reference>